<dbReference type="PANTHER" id="PTHR34129:SF1">
    <property type="entry name" value="DUF952 DOMAIN-CONTAINING PROTEIN"/>
    <property type="match status" value="1"/>
</dbReference>
<evidence type="ECO:0000313" key="1">
    <source>
        <dbReference type="EMBL" id="NMM45209.1"/>
    </source>
</evidence>
<evidence type="ECO:0000313" key="2">
    <source>
        <dbReference type="Proteomes" id="UP000539372"/>
    </source>
</evidence>
<protein>
    <submittedName>
        <fullName evidence="1">DUF952 domain-containing protein</fullName>
    </submittedName>
</protein>
<dbReference type="SUPFAM" id="SSF56399">
    <property type="entry name" value="ADP-ribosylation"/>
    <property type="match status" value="1"/>
</dbReference>
<dbReference type="Proteomes" id="UP000539372">
    <property type="component" value="Unassembled WGS sequence"/>
</dbReference>
<dbReference type="EMBL" id="JABBNT010000003">
    <property type="protein sequence ID" value="NMM45209.1"/>
    <property type="molecule type" value="Genomic_DNA"/>
</dbReference>
<sequence>MFGIMIYHLAKIAAWEAAQKNASYRGTDADRVDGFLHFSTASQIAESARKHRAGETDLILLAVDEAALGDELVWEESRGGKLFPHIYGDVAVDSVVSATPLPLGPTGEHVFPDLE</sequence>
<reference evidence="1 2" key="1">
    <citation type="submission" date="2020-04" db="EMBL/GenBank/DDBJ databases">
        <title>Rhodospirillaceae bacterium KN72 isolated from deep sea.</title>
        <authorList>
            <person name="Zhang D.-C."/>
        </authorList>
    </citation>
    <scope>NUCLEOTIDE SEQUENCE [LARGE SCALE GENOMIC DNA]</scope>
    <source>
        <strain evidence="1 2">KN72</strain>
    </source>
</reference>
<organism evidence="1 2">
    <name type="scientific">Pacificispira spongiicola</name>
    <dbReference type="NCBI Taxonomy" id="2729598"/>
    <lineage>
        <taxon>Bacteria</taxon>
        <taxon>Pseudomonadati</taxon>
        <taxon>Pseudomonadota</taxon>
        <taxon>Alphaproteobacteria</taxon>
        <taxon>Rhodospirillales</taxon>
        <taxon>Rhodospirillaceae</taxon>
        <taxon>Pacificispira</taxon>
    </lineage>
</organism>
<dbReference type="AlphaFoldDB" id="A0A7Y0E0Y3"/>
<dbReference type="Pfam" id="PF06108">
    <property type="entry name" value="DUF952"/>
    <property type="match status" value="1"/>
</dbReference>
<accession>A0A7Y0E0Y3</accession>
<gene>
    <name evidence="1" type="ORF">HH303_12015</name>
</gene>
<dbReference type="Gene3D" id="3.20.170.20">
    <property type="entry name" value="Protein of unknown function DUF952"/>
    <property type="match status" value="1"/>
</dbReference>
<proteinExistence type="predicted"/>
<comment type="caution">
    <text evidence="1">The sequence shown here is derived from an EMBL/GenBank/DDBJ whole genome shotgun (WGS) entry which is preliminary data.</text>
</comment>
<dbReference type="PANTHER" id="PTHR34129">
    <property type="entry name" value="BLR1139 PROTEIN"/>
    <property type="match status" value="1"/>
</dbReference>
<dbReference type="InterPro" id="IPR009297">
    <property type="entry name" value="DUF952"/>
</dbReference>
<name>A0A7Y0E0Y3_9PROT</name>
<keyword evidence="2" id="KW-1185">Reference proteome</keyword>